<name>A0A284VLF0_9EURY</name>
<dbReference type="AlphaFoldDB" id="A0A284VLF0"/>
<keyword evidence="2" id="KW-1185">Reference proteome</keyword>
<protein>
    <submittedName>
        <fullName evidence="1">Uncharacterized protein</fullName>
    </submittedName>
</protein>
<dbReference type="RefSeq" id="WP_096204319.1">
    <property type="nucleotide sequence ID" value="NZ_FZMP01000063.1"/>
</dbReference>
<proteinExistence type="predicted"/>
<organism evidence="1 2">
    <name type="scientific">Candidatus Methanoperedens nitratireducens</name>
    <dbReference type="NCBI Taxonomy" id="1392998"/>
    <lineage>
        <taxon>Archaea</taxon>
        <taxon>Methanobacteriati</taxon>
        <taxon>Methanobacteriota</taxon>
        <taxon>Stenosarchaea group</taxon>
        <taxon>Methanomicrobia</taxon>
        <taxon>Methanosarcinales</taxon>
        <taxon>ANME-2 cluster</taxon>
        <taxon>Candidatus Methanoperedentaceae</taxon>
        <taxon>Candidatus Methanoperedens</taxon>
    </lineage>
</organism>
<gene>
    <name evidence="1" type="ORF">MNV_1550001</name>
</gene>
<evidence type="ECO:0000313" key="2">
    <source>
        <dbReference type="Proteomes" id="UP000218615"/>
    </source>
</evidence>
<sequence length="348" mass="39941">MVVRKNISLESTHLKKIEPLTRKHNGNLSAAIRDAIDISEAALHRYGTVEKAVSSIGADKKELTVREKSIETGKNVLLSNPMFIWMIKYTRGMPLDKEILDEILDPLKIKTISELDKQINDTSSESGWNCKVSIFSMDNINPVTATITVSGDNENLREFLAQLVVMFLVYNKGLDIDVVHKRASTIRIDLKPREEGAQPLAAMRHFGYLKNTMEEFRSKQDFWRNLVELYKSVNYNMVSMYRDYFEELLAGNSIIDAGIFESLSKKHISSIPLADFLKLLKKVHESLLIVDKIEIFDSNLNIYHDYKDEKAIQRIRDYYLSLLRANGHEYEAKYSSSLIVLNHVCCKD</sequence>
<accession>A0A284VLF0</accession>
<dbReference type="EMBL" id="FZMP01000063">
    <property type="protein sequence ID" value="SNQ60043.1"/>
    <property type="molecule type" value="Genomic_DNA"/>
</dbReference>
<reference evidence="2" key="1">
    <citation type="submission" date="2017-06" db="EMBL/GenBank/DDBJ databases">
        <authorList>
            <person name="Cremers G."/>
        </authorList>
    </citation>
    <scope>NUCLEOTIDE SEQUENCE [LARGE SCALE GENOMIC DNA]</scope>
</reference>
<dbReference type="Proteomes" id="UP000218615">
    <property type="component" value="Unassembled WGS sequence"/>
</dbReference>
<dbReference type="OrthoDB" id="131953at2157"/>
<evidence type="ECO:0000313" key="1">
    <source>
        <dbReference type="EMBL" id="SNQ60043.1"/>
    </source>
</evidence>